<comment type="caution">
    <text evidence="2">The sequence shown here is derived from an EMBL/GenBank/DDBJ whole genome shotgun (WGS) entry which is preliminary data.</text>
</comment>
<reference evidence="3" key="1">
    <citation type="submission" date="2015-07" db="EMBL/GenBank/DDBJ databases">
        <authorList>
            <person name="Teixeira M.M."/>
            <person name="Souza R.C."/>
            <person name="Almeida L.G."/>
            <person name="Vicente V.A."/>
            <person name="de Hoog S."/>
            <person name="Bocca A.L."/>
            <person name="de Almeida S.R."/>
            <person name="Vasconcelos A.T."/>
            <person name="Felipe M.S."/>
        </authorList>
    </citation>
    <scope>NUCLEOTIDE SEQUENCE [LARGE SCALE GENOMIC DNA]</scope>
    <source>
        <strain evidence="3">KSF</strain>
    </source>
</reference>
<feature type="region of interest" description="Disordered" evidence="1">
    <location>
        <begin position="203"/>
        <end position="259"/>
    </location>
</feature>
<name>A0A1C1CE33_9EURO</name>
<dbReference type="Proteomes" id="UP000094526">
    <property type="component" value="Unassembled WGS sequence"/>
</dbReference>
<evidence type="ECO:0000313" key="3">
    <source>
        <dbReference type="Proteomes" id="UP000094526"/>
    </source>
</evidence>
<protein>
    <submittedName>
        <fullName evidence="2">Uncharacterized protein</fullName>
    </submittedName>
</protein>
<organism evidence="2 3">
    <name type="scientific">Cladophialophora carrionii</name>
    <dbReference type="NCBI Taxonomy" id="86049"/>
    <lineage>
        <taxon>Eukaryota</taxon>
        <taxon>Fungi</taxon>
        <taxon>Dikarya</taxon>
        <taxon>Ascomycota</taxon>
        <taxon>Pezizomycotina</taxon>
        <taxon>Eurotiomycetes</taxon>
        <taxon>Chaetothyriomycetidae</taxon>
        <taxon>Chaetothyriales</taxon>
        <taxon>Herpotrichiellaceae</taxon>
        <taxon>Cladophialophora</taxon>
    </lineage>
</organism>
<dbReference type="eggNOG" id="ENOG502SIHY">
    <property type="taxonomic scope" value="Eukaryota"/>
</dbReference>
<keyword evidence="3" id="KW-1185">Reference proteome</keyword>
<gene>
    <name evidence="2" type="ORF">CLCR_02011</name>
</gene>
<proteinExistence type="predicted"/>
<dbReference type="VEuPathDB" id="FungiDB:CLCR_02011"/>
<sequence>MAEVETPATPMSPVLPDTLTSVTALARFEFEPGRGNDGTKVMMVEWQDDDETRNTAGNWQVSWSGKKTAFPADDNPSDNIRRVYFLLPPGAIIPPHVVLAYYPPSEASEGPATEVTPLRMTVNALPAIFTPELGATAKTSGKKGVLHTIWAKKRLQILEKEIKQEEEHNLEGIALEMAKSERSWIENNFGLTQKPPSLDLSNITKSPMGPASPGIQSPKSPGGRRLSEKLKGLSIGTSEKDLGSRGLNTPTREAHPLSPEASDMAYSSFNAFRNGPMSAASAGGPKKIVAQAPPEHIRKQQGIAQAAASLNSMTLPNNQPGEPGEEDLFAVALSPRSPDGPKSPFSLSSGEVSAFAKIKGDGSAFAKIKGER</sequence>
<evidence type="ECO:0000256" key="1">
    <source>
        <dbReference type="SAM" id="MobiDB-lite"/>
    </source>
</evidence>
<dbReference type="AlphaFoldDB" id="A0A1C1CE33"/>
<dbReference type="STRING" id="86049.A0A1C1CE33"/>
<dbReference type="EMBL" id="LGRB01000015">
    <property type="protein sequence ID" value="OCT46742.1"/>
    <property type="molecule type" value="Genomic_DNA"/>
</dbReference>
<dbReference type="VEuPathDB" id="FungiDB:G647_01457"/>
<evidence type="ECO:0000313" key="2">
    <source>
        <dbReference type="EMBL" id="OCT46742.1"/>
    </source>
</evidence>
<accession>A0A1C1CE33</accession>
<dbReference type="OrthoDB" id="5344482at2759"/>